<reference evidence="3" key="1">
    <citation type="submission" date="2018-11" db="EMBL/GenBank/DDBJ databases">
        <authorList>
            <consortium name="PulseNet: The National Subtyping Network for Foodborne Disease Surveillance"/>
            <person name="Tarr C.L."/>
            <person name="Trees E."/>
            <person name="Katz L.S."/>
            <person name="Carleton-Romer H.A."/>
            <person name="Stroika S."/>
            <person name="Kucerova Z."/>
            <person name="Roache K.F."/>
            <person name="Sabol A.L."/>
            <person name="Besser J."/>
            <person name="Gerner-Smidt P."/>
        </authorList>
    </citation>
    <scope>NUCLEOTIDE SEQUENCE [LARGE SCALE GENOMIC DNA]</scope>
    <source>
        <strain evidence="3">PNUSAS057377</strain>
    </source>
</reference>
<protein>
    <submittedName>
        <fullName evidence="3">Nuclear transport factor 2 family protein</fullName>
    </submittedName>
</protein>
<dbReference type="SUPFAM" id="SSF54427">
    <property type="entry name" value="NTF2-like"/>
    <property type="match status" value="1"/>
</dbReference>
<proteinExistence type="predicted"/>
<accession>A0A3J4MSX6</accession>
<dbReference type="Proteomes" id="UP000885320">
    <property type="component" value="Unassembled WGS sequence"/>
</dbReference>
<gene>
    <name evidence="3" type="ORF">EEN95_21995</name>
</gene>
<dbReference type="InterPro" id="IPR032710">
    <property type="entry name" value="NTF2-like_dom_sf"/>
</dbReference>
<sequence>APKPSPFWYAILSLAFSFIHPRGHELGWSQIAENFYGATMGKTFSKRTLKQEASPAIHVYSNAAVAEFDWHFTAARRGNGQTQHTKGRESQVWEKIPNVGWRIVHIHYSGPAKTGVGEVYSSSSGADKYSAPGKRNSGKKNVK</sequence>
<evidence type="ECO:0000259" key="2">
    <source>
        <dbReference type="Pfam" id="PF14534"/>
    </source>
</evidence>
<dbReference type="EMBL" id="RMUA01000086">
    <property type="protein sequence ID" value="MFK71790.1"/>
    <property type="molecule type" value="Genomic_DNA"/>
</dbReference>
<dbReference type="Gene3D" id="3.10.450.50">
    <property type="match status" value="1"/>
</dbReference>
<feature type="non-terminal residue" evidence="3">
    <location>
        <position position="1"/>
    </location>
</feature>
<dbReference type="AlphaFoldDB" id="A0A3J4MSX6"/>
<feature type="domain" description="DUF4440" evidence="2">
    <location>
        <begin position="10"/>
        <end position="103"/>
    </location>
</feature>
<evidence type="ECO:0000256" key="1">
    <source>
        <dbReference type="SAM" id="MobiDB-lite"/>
    </source>
</evidence>
<organism evidence="3">
    <name type="scientific">Salmonella enterica</name>
    <name type="common">Salmonella choleraesuis</name>
    <dbReference type="NCBI Taxonomy" id="28901"/>
    <lineage>
        <taxon>Bacteria</taxon>
        <taxon>Pseudomonadati</taxon>
        <taxon>Pseudomonadota</taxon>
        <taxon>Gammaproteobacteria</taxon>
        <taxon>Enterobacterales</taxon>
        <taxon>Enterobacteriaceae</taxon>
        <taxon>Salmonella</taxon>
    </lineage>
</organism>
<evidence type="ECO:0000313" key="3">
    <source>
        <dbReference type="EMBL" id="MFK71790.1"/>
    </source>
</evidence>
<name>A0A3J4MSX6_SALER</name>
<dbReference type="Pfam" id="PF14534">
    <property type="entry name" value="DUF4440"/>
    <property type="match status" value="1"/>
</dbReference>
<comment type="caution">
    <text evidence="3">The sequence shown here is derived from an EMBL/GenBank/DDBJ whole genome shotgun (WGS) entry which is preliminary data.</text>
</comment>
<feature type="region of interest" description="Disordered" evidence="1">
    <location>
        <begin position="119"/>
        <end position="143"/>
    </location>
</feature>
<dbReference type="InterPro" id="IPR027843">
    <property type="entry name" value="DUF4440"/>
</dbReference>